<feature type="domain" description="FAD dependent oxidoreductase" evidence="8">
    <location>
        <begin position="32"/>
        <end position="357"/>
    </location>
</feature>
<keyword evidence="11" id="KW-1185">Reference proteome</keyword>
<dbReference type="SUPFAM" id="SSF51905">
    <property type="entry name" value="FAD/NAD(P)-binding domain"/>
    <property type="match status" value="1"/>
</dbReference>
<evidence type="ECO:0000259" key="8">
    <source>
        <dbReference type="Pfam" id="PF01266"/>
    </source>
</evidence>
<comment type="caution">
    <text evidence="10">The sequence shown here is derived from an EMBL/GenBank/DDBJ whole genome shotgun (WGS) entry which is preliminary data.</text>
</comment>
<dbReference type="Gene3D" id="3.30.9.10">
    <property type="entry name" value="D-Amino Acid Oxidase, subunit A, domain 2"/>
    <property type="match status" value="1"/>
</dbReference>
<reference evidence="10 11" key="1">
    <citation type="submission" date="2024-02" db="EMBL/GenBank/DDBJ databases">
        <title>Whole genome sequencing and characterization of Corynebacterium isolated from the ocular surface of dry eye disease sufferers.</title>
        <authorList>
            <person name="Naqvi M."/>
        </authorList>
    </citation>
    <scope>NUCLEOTIDE SEQUENCE [LARGE SCALE GENOMIC DNA]</scope>
    <source>
        <strain evidence="10 11">PCRF</strain>
    </source>
</reference>
<evidence type="ECO:0000256" key="6">
    <source>
        <dbReference type="ARBA" id="ARBA00023002"/>
    </source>
</evidence>
<dbReference type="Proteomes" id="UP001359781">
    <property type="component" value="Unassembled WGS sequence"/>
</dbReference>
<dbReference type="PRINTS" id="PR01001">
    <property type="entry name" value="FADG3PDH"/>
</dbReference>
<comment type="similarity">
    <text evidence="2 7">Belongs to the FAD-dependent glycerol-3-phosphate dehydrogenase family.</text>
</comment>
<dbReference type="Gene3D" id="1.10.8.870">
    <property type="entry name" value="Alpha-glycerophosphate oxidase, cap domain"/>
    <property type="match status" value="1"/>
</dbReference>
<evidence type="ECO:0000256" key="7">
    <source>
        <dbReference type="RuleBase" id="RU361217"/>
    </source>
</evidence>
<evidence type="ECO:0000313" key="11">
    <source>
        <dbReference type="Proteomes" id="UP001359781"/>
    </source>
</evidence>
<evidence type="ECO:0000259" key="9">
    <source>
        <dbReference type="Pfam" id="PF16901"/>
    </source>
</evidence>
<dbReference type="PANTHER" id="PTHR11985:SF35">
    <property type="entry name" value="ANAEROBIC GLYCEROL-3-PHOSPHATE DEHYDROGENASE SUBUNIT A"/>
    <property type="match status" value="1"/>
</dbReference>
<protein>
    <recommendedName>
        <fullName evidence="7">Glycerol-3-phosphate dehydrogenase</fullName>
        <ecNumber evidence="7">1.1.5.3</ecNumber>
    </recommendedName>
</protein>
<keyword evidence="3 7" id="KW-0285">Flavoprotein</keyword>
<comment type="catalytic activity">
    <reaction evidence="7">
        <text>a quinone + sn-glycerol 3-phosphate = dihydroxyacetone phosphate + a quinol</text>
        <dbReference type="Rhea" id="RHEA:18977"/>
        <dbReference type="ChEBI" id="CHEBI:24646"/>
        <dbReference type="ChEBI" id="CHEBI:57597"/>
        <dbReference type="ChEBI" id="CHEBI:57642"/>
        <dbReference type="ChEBI" id="CHEBI:132124"/>
        <dbReference type="EC" id="1.1.5.3"/>
    </reaction>
</comment>
<keyword evidence="5" id="KW-0274">FAD</keyword>
<dbReference type="Pfam" id="PF16901">
    <property type="entry name" value="DAO_C"/>
    <property type="match status" value="1"/>
</dbReference>
<organism evidence="10 11">
    <name type="scientific">Corynebacterium mastitidis</name>
    <dbReference type="NCBI Taxonomy" id="161890"/>
    <lineage>
        <taxon>Bacteria</taxon>
        <taxon>Bacillati</taxon>
        <taxon>Actinomycetota</taxon>
        <taxon>Actinomycetes</taxon>
        <taxon>Mycobacteriales</taxon>
        <taxon>Corynebacteriaceae</taxon>
        <taxon>Corynebacterium</taxon>
    </lineage>
</organism>
<evidence type="ECO:0000256" key="5">
    <source>
        <dbReference type="ARBA" id="ARBA00022827"/>
    </source>
</evidence>
<dbReference type="InterPro" id="IPR006076">
    <property type="entry name" value="FAD-dep_OxRdtase"/>
</dbReference>
<comment type="cofactor">
    <cofactor evidence="1 7">
        <name>FAD</name>
        <dbReference type="ChEBI" id="CHEBI:57692"/>
    </cofactor>
</comment>
<evidence type="ECO:0000256" key="1">
    <source>
        <dbReference type="ARBA" id="ARBA00001974"/>
    </source>
</evidence>
<proteinExistence type="inferred from homology"/>
<keyword evidence="6 7" id="KW-0560">Oxidoreductase</keyword>
<name>A0ABU8P012_9CORY</name>
<dbReference type="RefSeq" id="WP_337890742.1">
    <property type="nucleotide sequence ID" value="NZ_JBAHVI010000009.1"/>
</dbReference>
<accession>A0ABU8P012</accession>
<evidence type="ECO:0000313" key="10">
    <source>
        <dbReference type="EMBL" id="MEJ4100621.1"/>
    </source>
</evidence>
<evidence type="ECO:0000256" key="3">
    <source>
        <dbReference type="ARBA" id="ARBA00022630"/>
    </source>
</evidence>
<sequence length="523" mass="56268">MPVNTSGADAALNAPRRERDLEALADSDAAVDVVIIGGGITGVGLALDAVIRGLSTVLVEKHDLAFGTSRWSSKLAHGGLRYLAKMEFGIAHHSAVERGIIMERTAPHLVRALPQVMALSEDSNLVQKAATRVGFLAGDALRITAGTSSGTLPRSRYASREETLRLCPAAARKNMKGSWVNYDGQMVDDARMVTAIARTAASEGARILTYCEATRAGGSEVTLRDRLGGRELTVRARAVISATGVWAGGLDGDIKVRPARGTHLVFRAETLGNPTGALTVPLPGSVSRYLFILPAPHGRCYLGLTDEDAPGEIPDVPTTPEEDVEFLLSNINRALERKLTRSDVVGTFTGLRPLLDNGEEGSTADLSRRHAVVTSRDGLFSVVGGKFTEYRLMAEETLDTVIADRGLRAGECVTRNFPLIGAPGHRDYSHIAARDLHGIPEPVIRRFGNEAPQVVDAATVERPLDTVGPLDVTRAEVEYAFTHEGALTVEDVLERRTRAAMIPEDAQAMRPEVEEIRDHVMSK</sequence>
<dbReference type="PANTHER" id="PTHR11985">
    <property type="entry name" value="GLYCEROL-3-PHOSPHATE DEHYDROGENASE"/>
    <property type="match status" value="1"/>
</dbReference>
<dbReference type="InterPro" id="IPR038299">
    <property type="entry name" value="DAO_C_sf"/>
</dbReference>
<dbReference type="EMBL" id="JBAHVJ010000009">
    <property type="protein sequence ID" value="MEJ4100621.1"/>
    <property type="molecule type" value="Genomic_DNA"/>
</dbReference>
<dbReference type="PROSITE" id="PS00977">
    <property type="entry name" value="FAD_G3PDH_1"/>
    <property type="match status" value="1"/>
</dbReference>
<dbReference type="GO" id="GO:0016491">
    <property type="term" value="F:oxidoreductase activity"/>
    <property type="evidence" value="ECO:0007669"/>
    <property type="project" value="UniProtKB-KW"/>
</dbReference>
<evidence type="ECO:0000256" key="4">
    <source>
        <dbReference type="ARBA" id="ARBA00022798"/>
    </source>
</evidence>
<keyword evidence="4" id="KW-0319">Glycerol metabolism</keyword>
<dbReference type="Gene3D" id="3.50.50.60">
    <property type="entry name" value="FAD/NAD(P)-binding domain"/>
    <property type="match status" value="1"/>
</dbReference>
<feature type="domain" description="Alpha-glycerophosphate oxidase C-terminal" evidence="9">
    <location>
        <begin position="412"/>
        <end position="516"/>
    </location>
</feature>
<dbReference type="EC" id="1.1.5.3" evidence="7"/>
<gene>
    <name evidence="10" type="ORF">V5S96_09675</name>
</gene>
<dbReference type="InterPro" id="IPR000447">
    <property type="entry name" value="G3P_DH_FAD-dep"/>
</dbReference>
<dbReference type="Pfam" id="PF01266">
    <property type="entry name" value="DAO"/>
    <property type="match status" value="1"/>
</dbReference>
<dbReference type="InterPro" id="IPR036188">
    <property type="entry name" value="FAD/NAD-bd_sf"/>
</dbReference>
<evidence type="ECO:0000256" key="2">
    <source>
        <dbReference type="ARBA" id="ARBA00007330"/>
    </source>
</evidence>
<dbReference type="InterPro" id="IPR031656">
    <property type="entry name" value="DAO_C"/>
</dbReference>
<dbReference type="PROSITE" id="PS00978">
    <property type="entry name" value="FAD_G3PDH_2"/>
    <property type="match status" value="1"/>
</dbReference>